<evidence type="ECO:0000256" key="5">
    <source>
        <dbReference type="ARBA" id="ARBA00022840"/>
    </source>
</evidence>
<dbReference type="Proteomes" id="UP000179448">
    <property type="component" value="Unassembled WGS sequence"/>
</dbReference>
<dbReference type="GO" id="GO:0016787">
    <property type="term" value="F:hydrolase activity"/>
    <property type="evidence" value="ECO:0007669"/>
    <property type="project" value="UniProtKB-KW"/>
</dbReference>
<dbReference type="Gene3D" id="2.40.50.140">
    <property type="entry name" value="Nucleic acid-binding proteins"/>
    <property type="match status" value="1"/>
</dbReference>
<keyword evidence="4" id="KW-0347">Helicase</keyword>
<evidence type="ECO:0000259" key="10">
    <source>
        <dbReference type="PROSITE" id="PS51194"/>
    </source>
</evidence>
<name>A0A1F6WQE8_9BACT</name>
<accession>A0A1F6WQE8</accession>
<evidence type="ECO:0000256" key="1">
    <source>
        <dbReference type="ARBA" id="ARBA00022741"/>
    </source>
</evidence>
<keyword evidence="6" id="KW-0238">DNA-binding</keyword>
<reference evidence="11 12" key="1">
    <citation type="journal article" date="2016" name="Nat. Commun.">
        <title>Thousands of microbial genomes shed light on interconnected biogeochemical processes in an aquifer system.</title>
        <authorList>
            <person name="Anantharaman K."/>
            <person name="Brown C.T."/>
            <person name="Hug L.A."/>
            <person name="Sharon I."/>
            <person name="Castelle C.J."/>
            <person name="Probst A.J."/>
            <person name="Thomas B.C."/>
            <person name="Singh A."/>
            <person name="Wilkins M.J."/>
            <person name="Karaoz U."/>
            <person name="Brodie E.L."/>
            <person name="Williams K.H."/>
            <person name="Hubbard S.S."/>
            <person name="Banfield J.F."/>
        </authorList>
    </citation>
    <scope>NUCLEOTIDE SEQUENCE [LARGE SCALE GENOMIC DNA]</scope>
</reference>
<comment type="caution">
    <text evidence="11">The sequence shown here is derived from an EMBL/GenBank/DDBJ whole genome shotgun (WGS) entry which is preliminary data.</text>
</comment>
<dbReference type="Pfam" id="PF00271">
    <property type="entry name" value="Helicase_C"/>
    <property type="match status" value="1"/>
</dbReference>
<dbReference type="SUPFAM" id="SSF52540">
    <property type="entry name" value="P-loop containing nucleoside triphosphate hydrolases"/>
    <property type="match status" value="2"/>
</dbReference>
<feature type="domain" description="Helicase ATP-binding" evidence="9">
    <location>
        <begin position="284"/>
        <end position="467"/>
    </location>
</feature>
<dbReference type="PANTHER" id="PTHR47964:SF1">
    <property type="entry name" value="ATP-DEPENDENT DNA HELICASE HOMOLOG RECG, CHLOROPLASTIC"/>
    <property type="match status" value="1"/>
</dbReference>
<proteinExistence type="predicted"/>
<keyword evidence="3" id="KW-0378">Hydrolase</keyword>
<dbReference type="Pfam" id="PF00270">
    <property type="entry name" value="DEAD"/>
    <property type="match status" value="1"/>
</dbReference>
<keyword evidence="7" id="KW-0234">DNA repair</keyword>
<evidence type="ECO:0000256" key="8">
    <source>
        <dbReference type="ARBA" id="ARBA00049819"/>
    </source>
</evidence>
<evidence type="ECO:0000259" key="9">
    <source>
        <dbReference type="PROSITE" id="PS51192"/>
    </source>
</evidence>
<evidence type="ECO:0000256" key="4">
    <source>
        <dbReference type="ARBA" id="ARBA00022806"/>
    </source>
</evidence>
<dbReference type="CDD" id="cd04488">
    <property type="entry name" value="RecG_wedge_OBF"/>
    <property type="match status" value="1"/>
</dbReference>
<dbReference type="Pfam" id="PF19833">
    <property type="entry name" value="RecG_dom3_C"/>
    <property type="match status" value="1"/>
</dbReference>
<evidence type="ECO:0000256" key="7">
    <source>
        <dbReference type="ARBA" id="ARBA00023204"/>
    </source>
</evidence>
<dbReference type="STRING" id="1801766.A2997_00785"/>
<dbReference type="InterPro" id="IPR047112">
    <property type="entry name" value="RecG/Mfd"/>
</dbReference>
<dbReference type="Gene3D" id="3.40.50.300">
    <property type="entry name" value="P-loop containing nucleotide triphosphate hydrolases"/>
    <property type="match status" value="2"/>
</dbReference>
<organism evidence="11 12">
    <name type="scientific">Candidatus Nomurabacteria bacterium RIFCSPLOWO2_01_FULL_36_10b</name>
    <dbReference type="NCBI Taxonomy" id="1801766"/>
    <lineage>
        <taxon>Bacteria</taxon>
        <taxon>Candidatus Nomuraibacteriota</taxon>
    </lineage>
</organism>
<keyword evidence="2" id="KW-0227">DNA damage</keyword>
<dbReference type="InterPro" id="IPR033454">
    <property type="entry name" value="RecG_wedge"/>
</dbReference>
<evidence type="ECO:0000256" key="2">
    <source>
        <dbReference type="ARBA" id="ARBA00022763"/>
    </source>
</evidence>
<dbReference type="InterPro" id="IPR014001">
    <property type="entry name" value="Helicase_ATP-bd"/>
</dbReference>
<dbReference type="InterPro" id="IPR045562">
    <property type="entry name" value="RecG_dom3_C"/>
</dbReference>
<dbReference type="InterPro" id="IPR011545">
    <property type="entry name" value="DEAD/DEAH_box_helicase_dom"/>
</dbReference>
<feature type="domain" description="Helicase C-terminal" evidence="10">
    <location>
        <begin position="500"/>
        <end position="670"/>
    </location>
</feature>
<dbReference type="AlphaFoldDB" id="A0A1F6WQE8"/>
<dbReference type="SUPFAM" id="SSF50249">
    <property type="entry name" value="Nucleic acid-binding proteins"/>
    <property type="match status" value="1"/>
</dbReference>
<dbReference type="GO" id="GO:0005524">
    <property type="term" value="F:ATP binding"/>
    <property type="evidence" value="ECO:0007669"/>
    <property type="project" value="UniProtKB-KW"/>
</dbReference>
<dbReference type="EMBL" id="MFUQ01000005">
    <property type="protein sequence ID" value="OGI83975.1"/>
    <property type="molecule type" value="Genomic_DNA"/>
</dbReference>
<protein>
    <recommendedName>
        <fullName evidence="8">Probable DNA 3'-5' helicase RecG</fullName>
    </recommendedName>
</protein>
<evidence type="ECO:0000256" key="6">
    <source>
        <dbReference type="ARBA" id="ARBA00023125"/>
    </source>
</evidence>
<keyword evidence="5" id="KW-0067">ATP-binding</keyword>
<evidence type="ECO:0000313" key="12">
    <source>
        <dbReference type="Proteomes" id="UP000179448"/>
    </source>
</evidence>
<dbReference type="GO" id="GO:0003677">
    <property type="term" value="F:DNA binding"/>
    <property type="evidence" value="ECO:0007669"/>
    <property type="project" value="UniProtKB-KW"/>
</dbReference>
<sequence length="731" mass="83118">MKTPLEKILRITTAQKNALKKLGIITIGDLLFFFPVRYSDISQVKLIRDIAKGEVVTLYGKLGKLQLRRGFKSRIPMTEAILTDMVGNALKIIWFHQPYLAKMFHEGQTVKLTGTVSESKYGLALTNPEIEHAPDLPIDSHSSLFSDSQHMRVGYPIYRETRGITSKWFYHAIEKILTPDILNQIEDPLPSYILEKYHLPVLRTALVWIHKPQKESDAISARKRFSFQEIFLIQLKKQQSRHIYEEHYAHDISIDHALLEEFIHYLPFSLTDGQRNAIDTIVHDLDSDKPMSRLLEGDVGSGKTAIAAAITHTIIINRPRKQSYGNLQVAYMAPTEVLATQLFENFIQYFKNSGIQIALMTGSGCRKYPSKVNSSGWTTISAIQVKKWITNGEIPIVIGTHALIQKSIKFKDLALVIIDEQHRFGTKQRMELVHKHGTTPHYLSMTATPIPRTLALTIYGDLDLSVLDSMPPGRKPVITKIVPPTKRNEIYDAIREELKRGRQLYVICPRIVSPDDAQPMTETEWNFLSPQKQMALRMKSVATETKRLQKEIFPEYRIDSIHSKMSKDAKEKTMKKFSEYKTDILVATSVIEVGVNVPNTTMIIIEGAERYGLAQLHQLRGRVIRSEHQAYCWLFTSSSSPTTADRLKAFMKAKNGFELAELDLALRGTGDLAGIKQWGLSDLGMEAIKNLKMVEAARAEAKHIITNDPRLDNSPELSNIIKHEKFQVHFE</sequence>
<dbReference type="PROSITE" id="PS51194">
    <property type="entry name" value="HELICASE_CTER"/>
    <property type="match status" value="1"/>
</dbReference>
<dbReference type="SMART" id="SM00487">
    <property type="entry name" value="DEXDc"/>
    <property type="match status" value="1"/>
</dbReference>
<dbReference type="GO" id="GO:0006281">
    <property type="term" value="P:DNA repair"/>
    <property type="evidence" value="ECO:0007669"/>
    <property type="project" value="UniProtKB-KW"/>
</dbReference>
<dbReference type="GO" id="GO:0003678">
    <property type="term" value="F:DNA helicase activity"/>
    <property type="evidence" value="ECO:0007669"/>
    <property type="project" value="TreeGrafter"/>
</dbReference>
<dbReference type="PANTHER" id="PTHR47964">
    <property type="entry name" value="ATP-DEPENDENT DNA HELICASE HOMOLOG RECG, CHLOROPLASTIC"/>
    <property type="match status" value="1"/>
</dbReference>
<dbReference type="InterPro" id="IPR012340">
    <property type="entry name" value="NA-bd_OB-fold"/>
</dbReference>
<dbReference type="InterPro" id="IPR027417">
    <property type="entry name" value="P-loop_NTPase"/>
</dbReference>
<gene>
    <name evidence="11" type="ORF">A2997_00785</name>
</gene>
<evidence type="ECO:0000256" key="3">
    <source>
        <dbReference type="ARBA" id="ARBA00022801"/>
    </source>
</evidence>
<dbReference type="SMART" id="SM00490">
    <property type="entry name" value="HELICc"/>
    <property type="match status" value="1"/>
</dbReference>
<evidence type="ECO:0000313" key="11">
    <source>
        <dbReference type="EMBL" id="OGI83975.1"/>
    </source>
</evidence>
<dbReference type="InterPro" id="IPR001650">
    <property type="entry name" value="Helicase_C-like"/>
</dbReference>
<keyword evidence="1" id="KW-0547">Nucleotide-binding</keyword>
<dbReference type="PROSITE" id="PS51192">
    <property type="entry name" value="HELICASE_ATP_BIND_1"/>
    <property type="match status" value="1"/>
</dbReference>
<dbReference type="Pfam" id="PF17191">
    <property type="entry name" value="RecG_wedge"/>
    <property type="match status" value="1"/>
</dbReference>